<evidence type="ECO:0000256" key="2">
    <source>
        <dbReference type="SAM" id="Phobius"/>
    </source>
</evidence>
<comment type="caution">
    <text evidence="3">The sequence shown here is derived from an EMBL/GenBank/DDBJ whole genome shotgun (WGS) entry which is preliminary data.</text>
</comment>
<keyword evidence="2" id="KW-0472">Membrane</keyword>
<dbReference type="OrthoDB" id="5181663at2"/>
<gene>
    <name evidence="3" type="ORF">FBY41_1743</name>
</gene>
<keyword evidence="4" id="KW-1185">Reference proteome</keyword>
<sequence length="484" mass="47237">MPCEGIERLNPICLPVNAAEATATANQFTDPFSTIAGFFSSAANNATTWLWAQINDATTLDLQSPQLLREMTMTGAIAAVLCVGLFLIQLIAASLRGHPPMLGRAFSGLLISFFGSAFAIATTRLLLGAVDALSNGVIQFTLGTSLDGLGAKFAFANLAGLTNPAIVILVSLVVLASVVVVWAAMMIRKLMILLAAVLAPLAFAGATADFTRGWVRKWIEFTAAMIASKLLLVIILSLGISILNGAGQSGTGDGQTATQLIGGSLILLLGGLAPWAAIRMFHFAGDSLYAAHSVARQSGAGAQSVISGPQKVAALQGQARALSAGFGPRGGSGGGRGGGATTPPSPQRPAFAGWPAPAGLPAGAGAGTGAGGGAGVSKPAGAAAASGGAAAATSAAVPVIGAAAATASGLKGAVNTVSSAAQSAAGGDAATGGTNAPTAPGGGYAADTATTSTGRSSGPPASVMRPASSVPPKQPPTSSGGSQS</sequence>
<feature type="compositionally biased region" description="Low complexity" evidence="1">
    <location>
        <begin position="349"/>
        <end position="359"/>
    </location>
</feature>
<feature type="transmembrane region" description="Helical" evidence="2">
    <location>
        <begin position="192"/>
        <end position="215"/>
    </location>
</feature>
<evidence type="ECO:0000313" key="4">
    <source>
        <dbReference type="Proteomes" id="UP000316747"/>
    </source>
</evidence>
<organism evidence="3 4">
    <name type="scientific">Humibacillus xanthopallidus</name>
    <dbReference type="NCBI Taxonomy" id="412689"/>
    <lineage>
        <taxon>Bacteria</taxon>
        <taxon>Bacillati</taxon>
        <taxon>Actinomycetota</taxon>
        <taxon>Actinomycetes</taxon>
        <taxon>Micrococcales</taxon>
        <taxon>Intrasporangiaceae</taxon>
        <taxon>Humibacillus</taxon>
    </lineage>
</organism>
<evidence type="ECO:0008006" key="5">
    <source>
        <dbReference type="Google" id="ProtNLM"/>
    </source>
</evidence>
<keyword evidence="2" id="KW-0812">Transmembrane</keyword>
<keyword evidence="2" id="KW-1133">Transmembrane helix</keyword>
<dbReference type="RefSeq" id="WP_141843544.1">
    <property type="nucleotide sequence ID" value="NZ_VFPM01000002.1"/>
</dbReference>
<feature type="region of interest" description="Disordered" evidence="1">
    <location>
        <begin position="325"/>
        <end position="359"/>
    </location>
</feature>
<feature type="compositionally biased region" description="Low complexity" evidence="1">
    <location>
        <begin position="417"/>
        <end position="454"/>
    </location>
</feature>
<feature type="transmembrane region" description="Helical" evidence="2">
    <location>
        <begin position="105"/>
        <end position="127"/>
    </location>
</feature>
<feature type="compositionally biased region" description="Gly residues" evidence="1">
    <location>
        <begin position="327"/>
        <end position="340"/>
    </location>
</feature>
<feature type="transmembrane region" description="Helical" evidence="2">
    <location>
        <begin position="221"/>
        <end position="245"/>
    </location>
</feature>
<accession>A0A543HTX0</accession>
<evidence type="ECO:0000256" key="1">
    <source>
        <dbReference type="SAM" id="MobiDB-lite"/>
    </source>
</evidence>
<proteinExistence type="predicted"/>
<dbReference type="EMBL" id="VFPM01000002">
    <property type="protein sequence ID" value="TQM61730.1"/>
    <property type="molecule type" value="Genomic_DNA"/>
</dbReference>
<feature type="transmembrane region" description="Helical" evidence="2">
    <location>
        <begin position="257"/>
        <end position="278"/>
    </location>
</feature>
<feature type="region of interest" description="Disordered" evidence="1">
    <location>
        <begin position="417"/>
        <end position="484"/>
    </location>
</feature>
<protein>
    <recommendedName>
        <fullName evidence="5">TrbL/VirB6 plasmid conjugal transfer protein</fullName>
    </recommendedName>
</protein>
<dbReference type="AlphaFoldDB" id="A0A543HTX0"/>
<feature type="transmembrane region" description="Helical" evidence="2">
    <location>
        <begin position="165"/>
        <end position="185"/>
    </location>
</feature>
<dbReference type="Proteomes" id="UP000316747">
    <property type="component" value="Unassembled WGS sequence"/>
</dbReference>
<feature type="transmembrane region" description="Helical" evidence="2">
    <location>
        <begin position="71"/>
        <end position="93"/>
    </location>
</feature>
<reference evidence="3 4" key="1">
    <citation type="submission" date="2019-06" db="EMBL/GenBank/DDBJ databases">
        <title>Genome sequencing of plant associated microbes to promote plant fitness in Sorghum bicolor and Oryza sativa.</title>
        <authorList>
            <person name="Coleman-Derr D."/>
        </authorList>
    </citation>
    <scope>NUCLEOTIDE SEQUENCE [LARGE SCALE GENOMIC DNA]</scope>
    <source>
        <strain evidence="3 4">KV-663</strain>
    </source>
</reference>
<name>A0A543HTX0_9MICO</name>
<evidence type="ECO:0000313" key="3">
    <source>
        <dbReference type="EMBL" id="TQM61730.1"/>
    </source>
</evidence>